<dbReference type="AlphaFoldDB" id="A0A2U1LNS5"/>
<reference evidence="1 2" key="1">
    <citation type="journal article" date="2018" name="Mol. Plant">
        <title>The genome of Artemisia annua provides insight into the evolution of Asteraceae family and artemisinin biosynthesis.</title>
        <authorList>
            <person name="Shen Q."/>
            <person name="Zhang L."/>
            <person name="Liao Z."/>
            <person name="Wang S."/>
            <person name="Yan T."/>
            <person name="Shi P."/>
            <person name="Liu M."/>
            <person name="Fu X."/>
            <person name="Pan Q."/>
            <person name="Wang Y."/>
            <person name="Lv Z."/>
            <person name="Lu X."/>
            <person name="Zhang F."/>
            <person name="Jiang W."/>
            <person name="Ma Y."/>
            <person name="Chen M."/>
            <person name="Hao X."/>
            <person name="Li L."/>
            <person name="Tang Y."/>
            <person name="Lv G."/>
            <person name="Zhou Y."/>
            <person name="Sun X."/>
            <person name="Brodelius P.E."/>
            <person name="Rose J.K.C."/>
            <person name="Tang K."/>
        </authorList>
    </citation>
    <scope>NUCLEOTIDE SEQUENCE [LARGE SCALE GENOMIC DNA]</scope>
    <source>
        <strain evidence="2">cv. Huhao1</strain>
        <tissue evidence="1">Leaf</tissue>
    </source>
</reference>
<dbReference type="Proteomes" id="UP000245207">
    <property type="component" value="Unassembled WGS sequence"/>
</dbReference>
<gene>
    <name evidence="1" type="ORF">CTI12_AA470060</name>
</gene>
<name>A0A2U1LNS5_ARTAN</name>
<evidence type="ECO:0000313" key="1">
    <source>
        <dbReference type="EMBL" id="PWA50649.1"/>
    </source>
</evidence>
<sequence>MHDPPLHSDLRGKPSVLCFEHITEKLTMKSTRSKNGKALASGIINADEVVIDQLIGTLKYPGVAKGLYVASTSSFSLHNHMLAANIFVSKPALSRFLREMYKKLNGCPGAMIYRFRIENVDIAYALTFTCF</sequence>
<evidence type="ECO:0000313" key="2">
    <source>
        <dbReference type="Proteomes" id="UP000245207"/>
    </source>
</evidence>
<keyword evidence="2" id="KW-1185">Reference proteome</keyword>
<proteinExistence type="predicted"/>
<accession>A0A2U1LNS5</accession>
<organism evidence="1 2">
    <name type="scientific">Artemisia annua</name>
    <name type="common">Sweet wormwood</name>
    <dbReference type="NCBI Taxonomy" id="35608"/>
    <lineage>
        <taxon>Eukaryota</taxon>
        <taxon>Viridiplantae</taxon>
        <taxon>Streptophyta</taxon>
        <taxon>Embryophyta</taxon>
        <taxon>Tracheophyta</taxon>
        <taxon>Spermatophyta</taxon>
        <taxon>Magnoliopsida</taxon>
        <taxon>eudicotyledons</taxon>
        <taxon>Gunneridae</taxon>
        <taxon>Pentapetalae</taxon>
        <taxon>asterids</taxon>
        <taxon>campanulids</taxon>
        <taxon>Asterales</taxon>
        <taxon>Asteraceae</taxon>
        <taxon>Asteroideae</taxon>
        <taxon>Anthemideae</taxon>
        <taxon>Artemisiinae</taxon>
        <taxon>Artemisia</taxon>
    </lineage>
</organism>
<comment type="caution">
    <text evidence="1">The sequence shown here is derived from an EMBL/GenBank/DDBJ whole genome shotgun (WGS) entry which is preliminary data.</text>
</comment>
<dbReference type="EMBL" id="PKPP01008455">
    <property type="protein sequence ID" value="PWA50649.1"/>
    <property type="molecule type" value="Genomic_DNA"/>
</dbReference>
<dbReference type="STRING" id="35608.A0A2U1LNS5"/>
<protein>
    <submittedName>
        <fullName evidence="1">Pseudouridine synthase, catalytic domain-containing protein</fullName>
    </submittedName>
</protein>
<dbReference type="OrthoDB" id="428658at2759"/>